<feature type="compositionally biased region" description="Basic residues" evidence="5">
    <location>
        <begin position="230"/>
        <end position="253"/>
    </location>
</feature>
<evidence type="ECO:0000259" key="6">
    <source>
        <dbReference type="Pfam" id="PF01385"/>
    </source>
</evidence>
<comment type="similarity">
    <text evidence="1">In the C-terminal section; belongs to the transposase 35 family.</text>
</comment>
<evidence type="ECO:0000256" key="3">
    <source>
        <dbReference type="ARBA" id="ARBA00023125"/>
    </source>
</evidence>
<dbReference type="InterPro" id="IPR010095">
    <property type="entry name" value="Cas12f1-like_TNB"/>
</dbReference>
<sequence>MANLRHTFRLYPNKTAASKMFYARKMHQLLYNAGIGDRRYEWKANKKSIGYLDQQNCLPAFKECWPEYKELYSTSLQATLKRVDLAYNRFFLGLSEIPKYKPIRKYSGWTYPSKAGWKANTDGKDGTLTLNDLGLTIKMRGQAKFWGTPTTLTITYKSSVNAWYASITVKVETPDTKYGSGSDLTYEKIVAYDLGTETAITAFNGSEFEEIANQRFTKTLEPKVKAAGKEKRRKQAPNFKKSIKASKRWKKANKKESQLKRKAGNARKDWQHKVTSDLSSRYDIGVTEKLNTKGMTRKAKKGSKRRKQKAGLNKAILDVGFGTLNKMLTYKIELKGGIVLQLPTRQLKPSQRCPECGKVHKDWAELSNRYHVCDICGFGFDRDKTSAIVMFNAALGKQPGYGADLDKRGFSSSTSKTRKHTGSMKQLGKMKRQKSRSKDGVADTPSWP</sequence>
<keyword evidence="2" id="KW-0815">Transposition</keyword>
<dbReference type="EMBL" id="GL890948">
    <property type="protein sequence ID" value="EGJ30705.1"/>
    <property type="molecule type" value="Genomic_DNA"/>
</dbReference>
<dbReference type="eggNOG" id="COG0675">
    <property type="taxonomic scope" value="Bacteria"/>
</dbReference>
<evidence type="ECO:0000256" key="5">
    <source>
        <dbReference type="SAM" id="MobiDB-lite"/>
    </source>
</evidence>
<dbReference type="AlphaFoldDB" id="F4XXM7"/>
<proteinExistence type="inferred from homology"/>
<dbReference type="Proteomes" id="UP000003959">
    <property type="component" value="Unassembled WGS sequence"/>
</dbReference>
<evidence type="ECO:0000256" key="1">
    <source>
        <dbReference type="ARBA" id="ARBA00008761"/>
    </source>
</evidence>
<dbReference type="GO" id="GO:0003677">
    <property type="term" value="F:DNA binding"/>
    <property type="evidence" value="ECO:0007669"/>
    <property type="project" value="UniProtKB-KW"/>
</dbReference>
<accession>F4XXM7</accession>
<protein>
    <submittedName>
        <fullName evidence="8">Transposase</fullName>
    </submittedName>
</protein>
<keyword evidence="4" id="KW-0233">DNA recombination</keyword>
<keyword evidence="3" id="KW-0238">DNA-binding</keyword>
<dbReference type="RefSeq" id="WP_009149380.1">
    <property type="nucleotide sequence ID" value="NZ_GL890948.1"/>
</dbReference>
<feature type="compositionally biased region" description="Basic residues" evidence="5">
    <location>
        <begin position="416"/>
        <end position="435"/>
    </location>
</feature>
<feature type="domain" description="Cas12f1-like TNB" evidence="7">
    <location>
        <begin position="321"/>
        <end position="388"/>
    </location>
</feature>
<dbReference type="NCBIfam" id="NF040570">
    <property type="entry name" value="guided_TnpB"/>
    <property type="match status" value="1"/>
</dbReference>
<dbReference type="Pfam" id="PF07282">
    <property type="entry name" value="Cas12f1-like_TNB"/>
    <property type="match status" value="1"/>
</dbReference>
<reference evidence="9" key="1">
    <citation type="journal article" date="2011" name="Proc. Natl. Acad. Sci. U.S.A.">
        <title>Genomic insights into the physiology and ecology of the marine filamentous cyanobacterium Lyngbya majuscula.</title>
        <authorList>
            <person name="Jones A.C."/>
            <person name="Monroe E.A."/>
            <person name="Podell S."/>
            <person name="Hess W.R."/>
            <person name="Klages S."/>
            <person name="Esquenazi E."/>
            <person name="Niessen S."/>
            <person name="Hoover H."/>
            <person name="Rothmann M."/>
            <person name="Lasken R.S."/>
            <person name="Yates J.R.III."/>
            <person name="Reinhardt R."/>
            <person name="Kube M."/>
            <person name="Burkart M.D."/>
            <person name="Allen E.E."/>
            <person name="Dorrestein P.C."/>
            <person name="Gerwick W.H."/>
            <person name="Gerwick L."/>
        </authorList>
    </citation>
    <scope>NUCLEOTIDE SEQUENCE [LARGE SCALE GENOMIC DNA]</scope>
    <source>
        <strain evidence="9">3L</strain>
    </source>
</reference>
<dbReference type="Pfam" id="PF01385">
    <property type="entry name" value="OrfB_IS605"/>
    <property type="match status" value="1"/>
</dbReference>
<gene>
    <name evidence="8" type="ORF">LYNGBM3L_48300</name>
</gene>
<evidence type="ECO:0000256" key="2">
    <source>
        <dbReference type="ARBA" id="ARBA00022578"/>
    </source>
</evidence>
<dbReference type="InterPro" id="IPR001959">
    <property type="entry name" value="Transposase"/>
</dbReference>
<evidence type="ECO:0000313" key="8">
    <source>
        <dbReference type="EMBL" id="EGJ30705.1"/>
    </source>
</evidence>
<dbReference type="HOGENOM" id="CLU_032903_0_1_3"/>
<evidence type="ECO:0000259" key="7">
    <source>
        <dbReference type="Pfam" id="PF07282"/>
    </source>
</evidence>
<name>F4XXM7_9CYAN</name>
<dbReference type="GO" id="GO:0032196">
    <property type="term" value="P:transposition"/>
    <property type="evidence" value="ECO:0007669"/>
    <property type="project" value="UniProtKB-KW"/>
</dbReference>
<organism evidence="8 9">
    <name type="scientific">Moorena producens 3L</name>
    <dbReference type="NCBI Taxonomy" id="489825"/>
    <lineage>
        <taxon>Bacteria</taxon>
        <taxon>Bacillati</taxon>
        <taxon>Cyanobacteriota</taxon>
        <taxon>Cyanophyceae</taxon>
        <taxon>Coleofasciculales</taxon>
        <taxon>Coleofasciculaceae</taxon>
        <taxon>Moorena</taxon>
    </lineage>
</organism>
<evidence type="ECO:0000313" key="9">
    <source>
        <dbReference type="Proteomes" id="UP000003959"/>
    </source>
</evidence>
<feature type="region of interest" description="Disordered" evidence="5">
    <location>
        <begin position="225"/>
        <end position="272"/>
    </location>
</feature>
<feature type="region of interest" description="Disordered" evidence="5">
    <location>
        <begin position="406"/>
        <end position="448"/>
    </location>
</feature>
<dbReference type="GO" id="GO:0006310">
    <property type="term" value="P:DNA recombination"/>
    <property type="evidence" value="ECO:0007669"/>
    <property type="project" value="UniProtKB-KW"/>
</dbReference>
<feature type="domain" description="Probable transposase IS891/IS1136/IS1341" evidence="6">
    <location>
        <begin position="183"/>
        <end position="297"/>
    </location>
</feature>
<evidence type="ECO:0000256" key="4">
    <source>
        <dbReference type="ARBA" id="ARBA00023172"/>
    </source>
</evidence>
<keyword evidence="9" id="KW-1185">Reference proteome</keyword>